<proteinExistence type="predicted"/>
<accession>A0A1I2K3X0</accession>
<dbReference type="Proteomes" id="UP000199645">
    <property type="component" value="Unassembled WGS sequence"/>
</dbReference>
<evidence type="ECO:0000256" key="1">
    <source>
        <dbReference type="SAM" id="Phobius"/>
    </source>
</evidence>
<keyword evidence="1" id="KW-1133">Transmembrane helix</keyword>
<keyword evidence="1" id="KW-0472">Membrane</keyword>
<keyword evidence="1" id="KW-0812">Transmembrane</keyword>
<dbReference type="AlphaFoldDB" id="A0A1I2K3X0"/>
<dbReference type="OrthoDB" id="4557591at2"/>
<feature type="transmembrane region" description="Helical" evidence="1">
    <location>
        <begin position="12"/>
        <end position="35"/>
    </location>
</feature>
<sequence>MLLAGALLPERAAVLALPAGLAYTTGVLTTSAFSYVARGEIGMPSMIGAVVSGVMAAILTRRPTAELARSVKVGQASPNS</sequence>
<gene>
    <name evidence="2" type="ORF">SAMN05421541_114205</name>
</gene>
<organism evidence="2 3">
    <name type="scientific">Actinoplanes philippinensis</name>
    <dbReference type="NCBI Taxonomy" id="35752"/>
    <lineage>
        <taxon>Bacteria</taxon>
        <taxon>Bacillati</taxon>
        <taxon>Actinomycetota</taxon>
        <taxon>Actinomycetes</taxon>
        <taxon>Micromonosporales</taxon>
        <taxon>Micromonosporaceae</taxon>
        <taxon>Actinoplanes</taxon>
    </lineage>
</organism>
<reference evidence="2 3" key="1">
    <citation type="submission" date="2016-10" db="EMBL/GenBank/DDBJ databases">
        <authorList>
            <person name="de Groot N.N."/>
        </authorList>
    </citation>
    <scope>NUCLEOTIDE SEQUENCE [LARGE SCALE GENOMIC DNA]</scope>
    <source>
        <strain evidence="2 3">DSM 43019</strain>
    </source>
</reference>
<dbReference type="RefSeq" id="WP_093620155.1">
    <property type="nucleotide sequence ID" value="NZ_BOMT01000082.1"/>
</dbReference>
<protein>
    <submittedName>
        <fullName evidence="2">Uncharacterized protein</fullName>
    </submittedName>
</protein>
<name>A0A1I2K3X0_9ACTN</name>
<evidence type="ECO:0000313" key="3">
    <source>
        <dbReference type="Proteomes" id="UP000199645"/>
    </source>
</evidence>
<keyword evidence="3" id="KW-1185">Reference proteome</keyword>
<evidence type="ECO:0000313" key="2">
    <source>
        <dbReference type="EMBL" id="SFF59761.1"/>
    </source>
</evidence>
<dbReference type="EMBL" id="FONV01000014">
    <property type="protein sequence ID" value="SFF59761.1"/>
    <property type="molecule type" value="Genomic_DNA"/>
</dbReference>